<feature type="compositionally biased region" description="Basic and acidic residues" evidence="1">
    <location>
        <begin position="86"/>
        <end position="98"/>
    </location>
</feature>
<feature type="region of interest" description="Disordered" evidence="1">
    <location>
        <begin position="26"/>
        <end position="160"/>
    </location>
</feature>
<evidence type="ECO:0000256" key="1">
    <source>
        <dbReference type="SAM" id="MobiDB-lite"/>
    </source>
</evidence>
<dbReference type="Proteomes" id="UP000815325">
    <property type="component" value="Unassembled WGS sequence"/>
</dbReference>
<evidence type="ECO:0008006" key="4">
    <source>
        <dbReference type="Google" id="ProtNLM"/>
    </source>
</evidence>
<reference evidence="2" key="1">
    <citation type="submission" date="2017-08" db="EMBL/GenBank/DDBJ databases">
        <authorList>
            <person name="Polle J.E."/>
            <person name="Barry K."/>
            <person name="Cushman J."/>
            <person name="Schmutz J."/>
            <person name="Tran D."/>
            <person name="Hathwaick L.T."/>
            <person name="Yim W.C."/>
            <person name="Jenkins J."/>
            <person name="Mckie-Krisberg Z.M."/>
            <person name="Prochnik S."/>
            <person name="Lindquist E."/>
            <person name="Dockter R.B."/>
            <person name="Adam C."/>
            <person name="Molina H."/>
            <person name="Bunkerborg J."/>
            <person name="Jin E."/>
            <person name="Buchheim M."/>
            <person name="Magnuson J."/>
        </authorList>
    </citation>
    <scope>NUCLEOTIDE SEQUENCE</scope>
    <source>
        <strain evidence="2">CCAP 19/18</strain>
    </source>
</reference>
<evidence type="ECO:0000313" key="3">
    <source>
        <dbReference type="Proteomes" id="UP000815325"/>
    </source>
</evidence>
<comment type="caution">
    <text evidence="2">The sequence shown here is derived from an EMBL/GenBank/DDBJ whole genome shotgun (WGS) entry which is preliminary data.</text>
</comment>
<name>A0ABQ7H780_DUNSA</name>
<sequence length="220" mass="24020">MDKPPGGWQIPPPPPLDTLKWALELPGVRANTSTPTRQERHLPHDMQHAHWQPPTKPLHQPPRRQELPELSPAAETAQVTKQVPDTYKEGEDALDTHGGDVYSFEEPLHPHHLPTVPHPSSPHVGRSPTLHPLTMAGRRSPSPSTQLLQPTLSPASPNTPVSSLIIEKQITPDVPLTSSEIESHVAEYISSGFGSGQGLPEERLVGKAKEALRNVAGMQE</sequence>
<proteinExistence type="predicted"/>
<dbReference type="EMBL" id="MU069456">
    <property type="protein sequence ID" value="KAF5842708.1"/>
    <property type="molecule type" value="Genomic_DNA"/>
</dbReference>
<organism evidence="2 3">
    <name type="scientific">Dunaliella salina</name>
    <name type="common">Green alga</name>
    <name type="synonym">Protococcus salinus</name>
    <dbReference type="NCBI Taxonomy" id="3046"/>
    <lineage>
        <taxon>Eukaryota</taxon>
        <taxon>Viridiplantae</taxon>
        <taxon>Chlorophyta</taxon>
        <taxon>core chlorophytes</taxon>
        <taxon>Chlorophyceae</taxon>
        <taxon>CS clade</taxon>
        <taxon>Chlamydomonadales</taxon>
        <taxon>Dunaliellaceae</taxon>
        <taxon>Dunaliella</taxon>
    </lineage>
</organism>
<keyword evidence="3" id="KW-1185">Reference proteome</keyword>
<protein>
    <recommendedName>
        <fullName evidence="4">Encoded protein</fullName>
    </recommendedName>
</protein>
<accession>A0ABQ7H780</accession>
<gene>
    <name evidence="2" type="ORF">DUNSADRAFT_5475</name>
</gene>
<feature type="compositionally biased region" description="Basic and acidic residues" evidence="1">
    <location>
        <begin position="37"/>
        <end position="48"/>
    </location>
</feature>
<evidence type="ECO:0000313" key="2">
    <source>
        <dbReference type="EMBL" id="KAF5842708.1"/>
    </source>
</evidence>
<feature type="compositionally biased region" description="Polar residues" evidence="1">
    <location>
        <begin position="141"/>
        <end position="160"/>
    </location>
</feature>